<dbReference type="Gene3D" id="1.20.1250.20">
    <property type="entry name" value="MFS general substrate transporter like domains"/>
    <property type="match status" value="1"/>
</dbReference>
<evidence type="ECO:0000313" key="9">
    <source>
        <dbReference type="EMBL" id="MDR7354427.1"/>
    </source>
</evidence>
<feature type="domain" description="Major facilitator superfamily (MFS) profile" evidence="8">
    <location>
        <begin position="1"/>
        <end position="377"/>
    </location>
</feature>
<dbReference type="Pfam" id="PF07690">
    <property type="entry name" value="MFS_1"/>
    <property type="match status" value="1"/>
</dbReference>
<evidence type="ECO:0000256" key="3">
    <source>
        <dbReference type="ARBA" id="ARBA00022475"/>
    </source>
</evidence>
<feature type="transmembrane region" description="Helical" evidence="7">
    <location>
        <begin position="48"/>
        <end position="66"/>
    </location>
</feature>
<dbReference type="Proteomes" id="UP001183619">
    <property type="component" value="Unassembled WGS sequence"/>
</dbReference>
<dbReference type="PANTHER" id="PTHR23517">
    <property type="entry name" value="RESISTANCE PROTEIN MDTM, PUTATIVE-RELATED-RELATED"/>
    <property type="match status" value="1"/>
</dbReference>
<comment type="caution">
    <text evidence="9">The sequence shown here is derived from an EMBL/GenBank/DDBJ whole genome shotgun (WGS) entry which is preliminary data.</text>
</comment>
<dbReference type="InterPro" id="IPR011701">
    <property type="entry name" value="MFS"/>
</dbReference>
<dbReference type="InterPro" id="IPR036259">
    <property type="entry name" value="MFS_trans_sf"/>
</dbReference>
<feature type="transmembrane region" description="Helical" evidence="7">
    <location>
        <begin position="323"/>
        <end position="342"/>
    </location>
</feature>
<evidence type="ECO:0000256" key="5">
    <source>
        <dbReference type="ARBA" id="ARBA00022989"/>
    </source>
</evidence>
<dbReference type="InterPro" id="IPR050171">
    <property type="entry name" value="MFS_Transporters"/>
</dbReference>
<feature type="transmembrane region" description="Helical" evidence="7">
    <location>
        <begin position="114"/>
        <end position="133"/>
    </location>
</feature>
<feature type="transmembrane region" description="Helical" evidence="7">
    <location>
        <begin position="259"/>
        <end position="280"/>
    </location>
</feature>
<evidence type="ECO:0000256" key="6">
    <source>
        <dbReference type="ARBA" id="ARBA00023136"/>
    </source>
</evidence>
<gene>
    <name evidence="9" type="ORF">J2S37_000965</name>
</gene>
<name>A0ABU2B731_9CORY</name>
<evidence type="ECO:0000256" key="1">
    <source>
        <dbReference type="ARBA" id="ARBA00004651"/>
    </source>
</evidence>
<sequence length="383" mass="40953">MAFPIGMLFVHDVIGAPLDVASALVPITAVGSLFGHPLAGYISDRYNAFWGSFIPVLISAIGALLYSTATNLSMALVGAAITGIGLGTSTGWFTLLANLTPPDKRAFAFSSNQVFMNMGIGAGLVVSGLAATLGSADVYRVLFLLKAICHIFLAFLIASVHSKVRKVRIGASKEKWGSTKSAHSRRGNLSLLSVVIFVNITYVAFGIAQLDSAFVAGILSRTDFPVWLLAVSMIMNTLSVIFFNVILSPKLVKFPPHTLLTLTSITWSLSWLICMVGLTVPLRWGIGMFLLSMALFSLGEVLAGIGVPSLTERVSGEGNYGRGFSFQNLATSVAFIGGPSFTTYTLKYSSPTSLFLYLSLLILLLIPILYLYKISLRSKGVIS</sequence>
<evidence type="ECO:0000259" key="8">
    <source>
        <dbReference type="PROSITE" id="PS50850"/>
    </source>
</evidence>
<accession>A0ABU2B731</accession>
<feature type="transmembrane region" description="Helical" evidence="7">
    <location>
        <begin position="286"/>
        <end position="311"/>
    </location>
</feature>
<comment type="subcellular location">
    <subcellularLocation>
        <location evidence="1">Cell membrane</location>
        <topology evidence="1">Multi-pass membrane protein</topology>
    </subcellularLocation>
</comment>
<keyword evidence="2" id="KW-0813">Transport</keyword>
<feature type="transmembrane region" description="Helical" evidence="7">
    <location>
        <begin position="227"/>
        <end position="247"/>
    </location>
</feature>
<evidence type="ECO:0000313" key="10">
    <source>
        <dbReference type="Proteomes" id="UP001183619"/>
    </source>
</evidence>
<proteinExistence type="predicted"/>
<keyword evidence="3" id="KW-1003">Cell membrane</keyword>
<dbReference type="SUPFAM" id="SSF103473">
    <property type="entry name" value="MFS general substrate transporter"/>
    <property type="match status" value="1"/>
</dbReference>
<keyword evidence="6 7" id="KW-0472">Membrane</keyword>
<feature type="transmembrane region" description="Helical" evidence="7">
    <location>
        <begin position="20"/>
        <end position="41"/>
    </location>
</feature>
<keyword evidence="5 7" id="KW-1133">Transmembrane helix</keyword>
<feature type="transmembrane region" description="Helical" evidence="7">
    <location>
        <begin position="72"/>
        <end position="93"/>
    </location>
</feature>
<evidence type="ECO:0000256" key="7">
    <source>
        <dbReference type="SAM" id="Phobius"/>
    </source>
</evidence>
<feature type="transmembrane region" description="Helical" evidence="7">
    <location>
        <begin position="139"/>
        <end position="158"/>
    </location>
</feature>
<feature type="transmembrane region" description="Helical" evidence="7">
    <location>
        <begin position="354"/>
        <end position="372"/>
    </location>
</feature>
<dbReference type="InterPro" id="IPR020846">
    <property type="entry name" value="MFS_dom"/>
</dbReference>
<feature type="transmembrane region" description="Helical" evidence="7">
    <location>
        <begin position="189"/>
        <end position="207"/>
    </location>
</feature>
<keyword evidence="10" id="KW-1185">Reference proteome</keyword>
<evidence type="ECO:0000256" key="4">
    <source>
        <dbReference type="ARBA" id="ARBA00022692"/>
    </source>
</evidence>
<protein>
    <submittedName>
        <fullName evidence="9">MFS family permease</fullName>
    </submittedName>
</protein>
<dbReference type="EMBL" id="JAVDYF010000001">
    <property type="protein sequence ID" value="MDR7354427.1"/>
    <property type="molecule type" value="Genomic_DNA"/>
</dbReference>
<reference evidence="9 10" key="1">
    <citation type="submission" date="2023-07" db="EMBL/GenBank/DDBJ databases">
        <title>Sequencing the genomes of 1000 actinobacteria strains.</title>
        <authorList>
            <person name="Klenk H.-P."/>
        </authorList>
    </citation>
    <scope>NUCLEOTIDE SEQUENCE [LARGE SCALE GENOMIC DNA]</scope>
    <source>
        <strain evidence="9 10">DSM 44508</strain>
    </source>
</reference>
<organism evidence="9 10">
    <name type="scientific">Corynebacterium felinum</name>
    <dbReference type="NCBI Taxonomy" id="131318"/>
    <lineage>
        <taxon>Bacteria</taxon>
        <taxon>Bacillati</taxon>
        <taxon>Actinomycetota</taxon>
        <taxon>Actinomycetes</taxon>
        <taxon>Mycobacteriales</taxon>
        <taxon>Corynebacteriaceae</taxon>
        <taxon>Corynebacterium</taxon>
    </lineage>
</organism>
<evidence type="ECO:0000256" key="2">
    <source>
        <dbReference type="ARBA" id="ARBA00022448"/>
    </source>
</evidence>
<keyword evidence="4 7" id="KW-0812">Transmembrane</keyword>
<dbReference type="PROSITE" id="PS50850">
    <property type="entry name" value="MFS"/>
    <property type="match status" value="1"/>
</dbReference>